<dbReference type="AlphaFoldDB" id="A0A0J9S5G5"/>
<accession>A0A0J9S5G5</accession>
<reference evidence="1 2" key="1">
    <citation type="submission" date="2011-08" db="EMBL/GenBank/DDBJ databases">
        <title>The Genome Sequence of Plasmodium vivax India VII.</title>
        <authorList>
            <consortium name="The Broad Institute Genome Sequencing Platform"/>
            <consortium name="The Broad Institute Genome Sequencing Center for Infectious Disease"/>
            <person name="Neafsey D."/>
            <person name="Carlton J."/>
            <person name="Barnwell J."/>
            <person name="Collins W."/>
            <person name="Escalante A."/>
            <person name="Mullikin J."/>
            <person name="Saul A."/>
            <person name="Guigo R."/>
            <person name="Camara F."/>
            <person name="Young S.K."/>
            <person name="Zeng Q."/>
            <person name="Gargeya S."/>
            <person name="Fitzgerald M."/>
            <person name="Haas B."/>
            <person name="Abouelleil A."/>
            <person name="Alvarado L."/>
            <person name="Arachchi H.M."/>
            <person name="Berlin A."/>
            <person name="Brown A."/>
            <person name="Chapman S.B."/>
            <person name="Chen Z."/>
            <person name="Dunbar C."/>
            <person name="Freedman E."/>
            <person name="Gearin G."/>
            <person name="Gellesch M."/>
            <person name="Goldberg J."/>
            <person name="Griggs A."/>
            <person name="Gujja S."/>
            <person name="Heiman D."/>
            <person name="Howarth C."/>
            <person name="Larson L."/>
            <person name="Lui A."/>
            <person name="MacDonald P.J.P."/>
            <person name="Montmayeur A."/>
            <person name="Murphy C."/>
            <person name="Neiman D."/>
            <person name="Pearson M."/>
            <person name="Priest M."/>
            <person name="Roberts A."/>
            <person name="Saif S."/>
            <person name="Shea T."/>
            <person name="Shenoy N."/>
            <person name="Sisk P."/>
            <person name="Stolte C."/>
            <person name="Sykes S."/>
            <person name="Wortman J."/>
            <person name="Nusbaum C."/>
            <person name="Birren B."/>
        </authorList>
    </citation>
    <scope>NUCLEOTIDE SEQUENCE [LARGE SCALE GENOMIC DNA]</scope>
    <source>
        <strain evidence="1 2">India VII</strain>
    </source>
</reference>
<evidence type="ECO:0000313" key="2">
    <source>
        <dbReference type="Proteomes" id="UP000053562"/>
    </source>
</evidence>
<name>A0A0J9S5G5_PLAVI</name>
<dbReference type="Proteomes" id="UP000053562">
    <property type="component" value="Unassembled WGS sequence"/>
</dbReference>
<proteinExistence type="predicted"/>
<evidence type="ECO:0000313" key="1">
    <source>
        <dbReference type="EMBL" id="KMZ77277.1"/>
    </source>
</evidence>
<dbReference type="EMBL" id="KQ234439">
    <property type="protein sequence ID" value="KMZ77277.1"/>
    <property type="molecule type" value="Genomic_DNA"/>
</dbReference>
<gene>
    <name evidence="1" type="ORF">PVIIG_05322</name>
</gene>
<sequence length="328" mass="38358">MRKRVWDLFYEFTNDITEKENPLFVVCDNDDDDDIVESYPSKKSEYTQYCKILLKNIRDVSLTEIQSENNRIIFKETLDSNTRCTYLNKWLYYFIKIHSVPEEFIRKIFEAVDGLKVFFPKNHIYTKCFYDSYTSDYAEPEDAIKLSNFADNYEVIGKILMGENPQQRQRCLKYIYDCAYTYKKLNTLYCKNRVFQDLKYIKLCSDLESFNTTYNDLSMIGSLIEKLPDLDILLHEFIAALPPSVKTDIHTTEQTDFFRGPLKSKITTGVTAGFTPARDWFSARNRAAKASILLDGGPNEMLNNSPDSWNMESDNTGYNIGYHSTEDY</sequence>
<dbReference type="OrthoDB" id="386563at2759"/>
<organism evidence="1 2">
    <name type="scientific">Plasmodium vivax India VII</name>
    <dbReference type="NCBI Taxonomy" id="1077284"/>
    <lineage>
        <taxon>Eukaryota</taxon>
        <taxon>Sar</taxon>
        <taxon>Alveolata</taxon>
        <taxon>Apicomplexa</taxon>
        <taxon>Aconoidasida</taxon>
        <taxon>Haemosporida</taxon>
        <taxon>Plasmodiidae</taxon>
        <taxon>Plasmodium</taxon>
        <taxon>Plasmodium (Plasmodium)</taxon>
    </lineage>
</organism>
<protein>
    <submittedName>
        <fullName evidence="1">Uncharacterized protein</fullName>
    </submittedName>
</protein>